<gene>
    <name evidence="3" type="ORF">SAMN05421752_12614</name>
</gene>
<dbReference type="GO" id="GO:0030115">
    <property type="term" value="C:S-layer"/>
    <property type="evidence" value="ECO:0007669"/>
    <property type="project" value="UniProtKB-SubCell"/>
</dbReference>
<name>A0A1N7H5P9_9EURY</name>
<dbReference type="AlphaFoldDB" id="A0A1N7H5P9"/>
<feature type="domain" description="PGF-CTERM archaeal protein-sorting signal" evidence="2">
    <location>
        <begin position="606"/>
        <end position="626"/>
    </location>
</feature>
<accession>A0A1N7H5P9</accession>
<evidence type="ECO:0000313" key="4">
    <source>
        <dbReference type="Proteomes" id="UP000185936"/>
    </source>
</evidence>
<dbReference type="GO" id="GO:0005886">
    <property type="term" value="C:plasma membrane"/>
    <property type="evidence" value="ECO:0007669"/>
    <property type="project" value="UniProtKB-SubCell"/>
</dbReference>
<evidence type="ECO:0000259" key="2">
    <source>
        <dbReference type="Pfam" id="PF18204"/>
    </source>
</evidence>
<organism evidence="3 4">
    <name type="scientific">Natronorubrum thiooxidans</name>
    <dbReference type="NCBI Taxonomy" id="308853"/>
    <lineage>
        <taxon>Archaea</taxon>
        <taxon>Methanobacteriati</taxon>
        <taxon>Methanobacteriota</taxon>
        <taxon>Stenosarchaea group</taxon>
        <taxon>Halobacteria</taxon>
        <taxon>Halobacteriales</taxon>
        <taxon>Natrialbaceae</taxon>
        <taxon>Natronorubrum</taxon>
    </lineage>
</organism>
<dbReference type="STRING" id="308853.SAMN05421752_12614"/>
<dbReference type="InterPro" id="IPR026371">
    <property type="entry name" value="PGF_CTERM"/>
</dbReference>
<evidence type="ECO:0000256" key="1">
    <source>
        <dbReference type="ARBA" id="ARBA00022729"/>
    </source>
</evidence>
<dbReference type="NCBIfam" id="TIGR04126">
    <property type="entry name" value="PGF_CTERM"/>
    <property type="match status" value="1"/>
</dbReference>
<evidence type="ECO:0000313" key="3">
    <source>
        <dbReference type="EMBL" id="SIS20142.1"/>
    </source>
</evidence>
<dbReference type="Pfam" id="PF18204">
    <property type="entry name" value="PGF-CTERM"/>
    <property type="match status" value="1"/>
</dbReference>
<keyword evidence="1" id="KW-0732">Signal</keyword>
<sequence length="627" mass="68032">MNRQAFSKRSLQSIATVVMAAVLITSMFAGTAFADTGIDEVDPADEVFVDENGDAVLVYETDSDDDATGEFGLDVTESVVYALITDDMEEDVDAAFSMELDGDRAESSGELVADRPAEISDLSMNVTGEQTQETNEFEADLKMVMDAGTGFTQASASGQTVSSADEFSTDGEFSATTMGSVSASDVGLDLGITEADGGYTLDVRQQKYFSQYQADNWRTEADAKQTLEAQFSGVEAELGGDATVTVHSHEFQEDDMGGGHLDVTYTVELENVKDGLESTVADELAADSELDLEEDDAEQLASDLLAAEIDTLDVSYLMSGDTVEGAWDVTLTDLDSTVFAALDLAESAGGMNDETAFDSDEYTDMYEAQADSDLVQTSEWNLTLSQDETQTQTFSMDVSSDAENWEAYTTALAERDIESPEFSMNAHAETVDDEIEMEMGLTVTQDEFLENALSAVIENLENNPTADDEALEFMTAFEEADLELAKFDLNMDDGTIEMETGAKFDDFTAFEAHLEDAFHGYSIAHVYANDDAGYVYVTELVDADATEDDVRALEGVDDETVVHMPGEWDDEHPRLDMQQVTEYLSLDADEEDTDEETDGGEDDGSPGFGVAVALVAILSTMLLLRRN</sequence>
<dbReference type="EMBL" id="FTNR01000026">
    <property type="protein sequence ID" value="SIS20142.1"/>
    <property type="molecule type" value="Genomic_DNA"/>
</dbReference>
<proteinExistence type="predicted"/>
<protein>
    <submittedName>
        <fullName evidence="3">PGF-CTERM protein</fullName>
    </submittedName>
</protein>
<dbReference type="Proteomes" id="UP000185936">
    <property type="component" value="Unassembled WGS sequence"/>
</dbReference>
<reference evidence="4" key="1">
    <citation type="submission" date="2017-01" db="EMBL/GenBank/DDBJ databases">
        <authorList>
            <person name="Varghese N."/>
            <person name="Submissions S."/>
        </authorList>
    </citation>
    <scope>NUCLEOTIDE SEQUENCE [LARGE SCALE GENOMIC DNA]</scope>
    <source>
        <strain evidence="4">type strain: HArc-</strain>
    </source>
</reference>
<keyword evidence="4" id="KW-1185">Reference proteome</keyword>